<evidence type="ECO:0000256" key="12">
    <source>
        <dbReference type="SAM" id="Phobius"/>
    </source>
</evidence>
<evidence type="ECO:0000256" key="4">
    <source>
        <dbReference type="ARBA" id="ARBA00022670"/>
    </source>
</evidence>
<evidence type="ECO:0000256" key="2">
    <source>
        <dbReference type="ARBA" id="ARBA00004141"/>
    </source>
</evidence>
<comment type="cofactor">
    <cofactor evidence="1">
        <name>Zn(2+)</name>
        <dbReference type="ChEBI" id="CHEBI:29105"/>
    </cofactor>
</comment>
<dbReference type="CDD" id="cd06161">
    <property type="entry name" value="S2P-M50_SpoIVFB"/>
    <property type="match status" value="1"/>
</dbReference>
<keyword evidence="11 12" id="KW-0472">Membrane</keyword>
<feature type="domain" description="Peptidase M50" evidence="13">
    <location>
        <begin position="122"/>
        <end position="152"/>
    </location>
</feature>
<feature type="domain" description="Peptidase M50" evidence="13">
    <location>
        <begin position="39"/>
        <end position="106"/>
    </location>
</feature>
<evidence type="ECO:0000256" key="7">
    <source>
        <dbReference type="ARBA" id="ARBA00022801"/>
    </source>
</evidence>
<dbReference type="Proteomes" id="UP000295636">
    <property type="component" value="Unassembled WGS sequence"/>
</dbReference>
<feature type="transmembrane region" description="Helical" evidence="12">
    <location>
        <begin position="119"/>
        <end position="139"/>
    </location>
</feature>
<evidence type="ECO:0000313" key="14">
    <source>
        <dbReference type="EMBL" id="TDF97643.1"/>
    </source>
</evidence>
<dbReference type="AlphaFoldDB" id="A0A4R5KPK2"/>
<dbReference type="PANTHER" id="PTHR39188:SF3">
    <property type="entry name" value="STAGE IV SPORULATION PROTEIN FB"/>
    <property type="match status" value="1"/>
</dbReference>
<organism evidence="14 15">
    <name type="scientific">Paenibacillus piri</name>
    <dbReference type="NCBI Taxonomy" id="2547395"/>
    <lineage>
        <taxon>Bacteria</taxon>
        <taxon>Bacillati</taxon>
        <taxon>Bacillota</taxon>
        <taxon>Bacilli</taxon>
        <taxon>Bacillales</taxon>
        <taxon>Paenibacillaceae</taxon>
        <taxon>Paenibacillus</taxon>
    </lineage>
</organism>
<evidence type="ECO:0000256" key="6">
    <source>
        <dbReference type="ARBA" id="ARBA00022723"/>
    </source>
</evidence>
<keyword evidence="10" id="KW-0482">Metalloprotease</keyword>
<dbReference type="GO" id="GO:0008237">
    <property type="term" value="F:metallopeptidase activity"/>
    <property type="evidence" value="ECO:0007669"/>
    <property type="project" value="UniProtKB-KW"/>
</dbReference>
<proteinExistence type="inferred from homology"/>
<keyword evidence="15" id="KW-1185">Reference proteome</keyword>
<keyword evidence="6" id="KW-0479">Metal-binding</keyword>
<feature type="transmembrane region" description="Helical" evidence="12">
    <location>
        <begin position="160"/>
        <end position="182"/>
    </location>
</feature>
<dbReference type="EMBL" id="SMRT01000005">
    <property type="protein sequence ID" value="TDF97643.1"/>
    <property type="molecule type" value="Genomic_DNA"/>
</dbReference>
<feature type="transmembrane region" description="Helical" evidence="12">
    <location>
        <begin position="188"/>
        <end position="207"/>
    </location>
</feature>
<evidence type="ECO:0000256" key="10">
    <source>
        <dbReference type="ARBA" id="ARBA00023049"/>
    </source>
</evidence>
<evidence type="ECO:0000256" key="3">
    <source>
        <dbReference type="ARBA" id="ARBA00007931"/>
    </source>
</evidence>
<evidence type="ECO:0000256" key="1">
    <source>
        <dbReference type="ARBA" id="ARBA00001947"/>
    </source>
</evidence>
<dbReference type="SUPFAM" id="SSF54631">
    <property type="entry name" value="CBS-domain pair"/>
    <property type="match status" value="1"/>
</dbReference>
<dbReference type="GO" id="GO:0046872">
    <property type="term" value="F:metal ion binding"/>
    <property type="evidence" value="ECO:0007669"/>
    <property type="project" value="UniProtKB-KW"/>
</dbReference>
<reference evidence="14 15" key="1">
    <citation type="submission" date="2019-03" db="EMBL/GenBank/DDBJ databases">
        <title>This is whole genome sequence of Paenibacillus sp MS74 strain.</title>
        <authorList>
            <person name="Trinh H.N."/>
        </authorList>
    </citation>
    <scope>NUCLEOTIDE SEQUENCE [LARGE SCALE GENOMIC DNA]</scope>
    <source>
        <strain evidence="14 15">MS74</strain>
    </source>
</reference>
<name>A0A4R5KPK2_9BACL</name>
<dbReference type="OrthoDB" id="166377at2"/>
<evidence type="ECO:0000259" key="13">
    <source>
        <dbReference type="Pfam" id="PF02163"/>
    </source>
</evidence>
<dbReference type="GO" id="GO:0016020">
    <property type="term" value="C:membrane"/>
    <property type="evidence" value="ECO:0007669"/>
    <property type="project" value="UniProtKB-SubCell"/>
</dbReference>
<sequence>MWSALTNWNRWFGTIYRFHPLFSIVILLSVLAGYFIETATLFAIVFVHELGHVLAAKSFGWRVKEVQLLPFGGVVVVEEQGSVPAWQEIVVALWGPLQNVWMIAAAAGLQWCGLISGDWAAYFIQANVFIALFNLLPILPLDGGKMMQSCLSLWLPYHRVIVFSCLISLAFSSVLVAISLLHALRGGIQMNLLIIGLFLLYSNWYAYKGLSYHFMRFLINREFVLSRLMNQGTLAQPIVVNGRLKVTDIVRLFIREKYHLIYVMDERGAICAVLPEQPLLQSYFNESKRGCAISELFM</sequence>
<keyword evidence="7" id="KW-0378">Hydrolase</keyword>
<accession>A0A4R5KPK2</accession>
<feature type="transmembrane region" description="Helical" evidence="12">
    <location>
        <begin position="21"/>
        <end position="47"/>
    </location>
</feature>
<comment type="caution">
    <text evidence="14">The sequence shown here is derived from an EMBL/GenBank/DDBJ whole genome shotgun (WGS) entry which is preliminary data.</text>
</comment>
<keyword evidence="9 12" id="KW-1133">Transmembrane helix</keyword>
<evidence type="ECO:0000256" key="8">
    <source>
        <dbReference type="ARBA" id="ARBA00022833"/>
    </source>
</evidence>
<comment type="similarity">
    <text evidence="3">Belongs to the peptidase M50B family.</text>
</comment>
<comment type="subcellular location">
    <subcellularLocation>
        <location evidence="2">Membrane</location>
        <topology evidence="2">Multi-pass membrane protein</topology>
    </subcellularLocation>
</comment>
<dbReference type="PANTHER" id="PTHR39188">
    <property type="entry name" value="MEMBRANE-ASSOCIATED ZINC METALLOPROTEASE M50B"/>
    <property type="match status" value="1"/>
</dbReference>
<protein>
    <submittedName>
        <fullName evidence="14">Zn-dependent protease</fullName>
    </submittedName>
</protein>
<dbReference type="InterPro" id="IPR008915">
    <property type="entry name" value="Peptidase_M50"/>
</dbReference>
<evidence type="ECO:0000256" key="5">
    <source>
        <dbReference type="ARBA" id="ARBA00022692"/>
    </source>
</evidence>
<evidence type="ECO:0000256" key="9">
    <source>
        <dbReference type="ARBA" id="ARBA00022989"/>
    </source>
</evidence>
<dbReference type="Pfam" id="PF02163">
    <property type="entry name" value="Peptidase_M50"/>
    <property type="match status" value="2"/>
</dbReference>
<dbReference type="GO" id="GO:0006508">
    <property type="term" value="P:proteolysis"/>
    <property type="evidence" value="ECO:0007669"/>
    <property type="project" value="UniProtKB-KW"/>
</dbReference>
<gene>
    <name evidence="14" type="ORF">E1757_13660</name>
</gene>
<keyword evidence="8" id="KW-0862">Zinc</keyword>
<keyword evidence="4 14" id="KW-0645">Protease</keyword>
<keyword evidence="5 12" id="KW-0812">Transmembrane</keyword>
<evidence type="ECO:0000256" key="11">
    <source>
        <dbReference type="ARBA" id="ARBA00023136"/>
    </source>
</evidence>
<evidence type="ECO:0000313" key="15">
    <source>
        <dbReference type="Proteomes" id="UP000295636"/>
    </source>
</evidence>
<dbReference type="InterPro" id="IPR046342">
    <property type="entry name" value="CBS_dom_sf"/>
</dbReference>